<comment type="subcellular location">
    <subcellularLocation>
        <location evidence="2">Nucleus</location>
    </subcellularLocation>
</comment>
<dbReference type="InterPro" id="IPR055127">
    <property type="entry name" value="YEATS2_3HBD"/>
</dbReference>
<protein>
    <recommendedName>
        <fullName evidence="3">YEATS domain-containing protein</fullName>
    </recommendedName>
</protein>
<gene>
    <name evidence="4" type="ORF">H0H81_008178</name>
</gene>
<dbReference type="PANTHER" id="PTHR34154">
    <property type="entry name" value="ALKALI-SENSITIVE LINKAGE PROTEIN 1"/>
    <property type="match status" value="1"/>
</dbReference>
<sequence length="1145" mass="126021">MSLRKKRKLDLVPTTEIVGEVLSELDLEISLRQRLVETIDSRIAWALILQDSLVKGSSGSTASFKDAAFDALSAIEAPCNVLFTREIETKISPVTGVGDVQPVRPRPQLRQKVTRNPNANFLYIRSANFEPPYDENRVRTYLLRCPVCLRQTFTSLQGLFNHARLTHKLEWGTHDECVRACAVLDSDIDVEAGIEVGLGPSGILPGLRSLFQMAVGAHQESITEAECNRNEDKTGLKQELSITSHLTRTLGLHEDTPALAPFLGKQTIQRGIRVWGDLDEVVDIDGFCDKSTQPVNDQARRVIRQAGDKPQDLPRSWRMQLTHRNNFNLDANYLNDPELTMTTEASPTTTSDPVMTSLHEVPTLIPEPVPFVTMKSRFYFSARVIIVDRSLWIPPEMRLESTTNHTHKWMISIDSPSYSHHITTILKKLVVSSASDLSTPLLTCTCPPFVVVGTADKPFLAKVELYFSGPPGPKGAPIDQPMTLEHWVELDLLKSSTPVVGDEQVVDVELDKGTVLLPVQKGYRPIGAKVLWSQSETQNSQDGTGNFESTQDEGYSKVLRSIVGRFPMTFKETKTGRQAQPQVPYRLLSTAQFAALIPGRRKAIEWARARAICDEYMYAIREPHIALQNPIPLSAADVFAWLSEEGHFIRRTDSKPKDEHEDKLKGETPIESWCPTCGQGLEAHAVAPAVKAELEQPSLSIKMEAEFKAEEDQPRQEAPHTIPIPCNIAIRILKMPLVDTRSRLVPLGIKSPSVIQRLGTLDARIPSYRNADLVAVSDPRLTLAVHGIVRGLQLRTFNSSTPNFATPYPLDHLGTNNAEVEARLAPYATLAIVAKRFIQALVKGGLDASSKDKAVSTRCSDAVSVTDTPISTTSNENISSFEDLDDSAEVPPTSKIATSPLTPNGIKAGIAGGDAYPFMKDHIGWWYDWTPNPSKPGKPIAVPMLWGAGTADKTDAARLAAFKKISAPPPYVLAYEEPDCPPGSGSAGISVAAGVAGWESLIVPLGKKGTLTGSPSMCKQADETWLNQFKSKISVQWDITAIHINKNSLEGVKKDIEHYWNTYKKPIWVTEFACVNDKNGFVPCTNQAEINAFINVIVPYLESNEHVYAYAYSNGLGLGDVWPLTKGSALSASGKTYLAAISKFH</sequence>
<dbReference type="Gene3D" id="2.60.40.1970">
    <property type="entry name" value="YEATS domain"/>
    <property type="match status" value="1"/>
</dbReference>
<dbReference type="PROSITE" id="PS51037">
    <property type="entry name" value="YEATS"/>
    <property type="match status" value="1"/>
</dbReference>
<dbReference type="SUPFAM" id="SSF51445">
    <property type="entry name" value="(Trans)glycosidases"/>
    <property type="match status" value="1"/>
</dbReference>
<dbReference type="EMBL" id="JABCKI010005938">
    <property type="protein sequence ID" value="KAG5636404.1"/>
    <property type="molecule type" value="Genomic_DNA"/>
</dbReference>
<dbReference type="InterPro" id="IPR024655">
    <property type="entry name" value="Asl1_glyco_hydro_catalytic"/>
</dbReference>
<evidence type="ECO:0000256" key="2">
    <source>
        <dbReference type="PROSITE-ProRule" id="PRU00376"/>
    </source>
</evidence>
<evidence type="ECO:0000256" key="1">
    <source>
        <dbReference type="ARBA" id="ARBA00023242"/>
    </source>
</evidence>
<organism evidence="4 5">
    <name type="scientific">Sphagnurus paluster</name>
    <dbReference type="NCBI Taxonomy" id="117069"/>
    <lineage>
        <taxon>Eukaryota</taxon>
        <taxon>Fungi</taxon>
        <taxon>Dikarya</taxon>
        <taxon>Basidiomycota</taxon>
        <taxon>Agaricomycotina</taxon>
        <taxon>Agaricomycetes</taxon>
        <taxon>Agaricomycetidae</taxon>
        <taxon>Agaricales</taxon>
        <taxon>Tricholomatineae</taxon>
        <taxon>Lyophyllaceae</taxon>
        <taxon>Sphagnurus</taxon>
    </lineage>
</organism>
<dbReference type="OrthoDB" id="1741717at2759"/>
<dbReference type="InterPro" id="IPR038704">
    <property type="entry name" value="YEAST_sf"/>
</dbReference>
<evidence type="ECO:0000313" key="4">
    <source>
        <dbReference type="EMBL" id="KAG5636404.1"/>
    </source>
</evidence>
<comment type="caution">
    <text evidence="4">The sequence shown here is derived from an EMBL/GenBank/DDBJ whole genome shotgun (WGS) entry which is preliminary data.</text>
</comment>
<name>A0A9P7K4S1_9AGAR</name>
<feature type="domain" description="YEATS" evidence="3">
    <location>
        <begin position="374"/>
        <end position="520"/>
    </location>
</feature>
<dbReference type="Proteomes" id="UP000717328">
    <property type="component" value="Unassembled WGS sequence"/>
</dbReference>
<dbReference type="InterPro" id="IPR055129">
    <property type="entry name" value="YEATS_dom"/>
</dbReference>
<dbReference type="InterPro" id="IPR053183">
    <property type="entry name" value="ASL1"/>
</dbReference>
<dbReference type="GO" id="GO:0005634">
    <property type="term" value="C:nucleus"/>
    <property type="evidence" value="ECO:0007669"/>
    <property type="project" value="UniProtKB-SubCell"/>
</dbReference>
<keyword evidence="5" id="KW-1185">Reference proteome</keyword>
<dbReference type="GO" id="GO:0009277">
    <property type="term" value="C:fungal-type cell wall"/>
    <property type="evidence" value="ECO:0007669"/>
    <property type="project" value="TreeGrafter"/>
</dbReference>
<dbReference type="InterPro" id="IPR017853">
    <property type="entry name" value="GH"/>
</dbReference>
<dbReference type="Pfam" id="PF11790">
    <property type="entry name" value="Glyco_hydro_cc"/>
    <property type="match status" value="1"/>
</dbReference>
<reference evidence="4" key="1">
    <citation type="submission" date="2021-02" db="EMBL/GenBank/DDBJ databases">
        <authorList>
            <person name="Nieuwenhuis M."/>
            <person name="Van De Peppel L.J.J."/>
        </authorList>
    </citation>
    <scope>NUCLEOTIDE SEQUENCE</scope>
    <source>
        <strain evidence="4">D49</strain>
    </source>
</reference>
<dbReference type="GO" id="GO:0071966">
    <property type="term" value="P:fungal-type cell wall polysaccharide metabolic process"/>
    <property type="evidence" value="ECO:0007669"/>
    <property type="project" value="TreeGrafter"/>
</dbReference>
<dbReference type="Pfam" id="PF22951">
    <property type="entry name" value="3HBD"/>
    <property type="match status" value="1"/>
</dbReference>
<evidence type="ECO:0000313" key="5">
    <source>
        <dbReference type="Proteomes" id="UP000717328"/>
    </source>
</evidence>
<dbReference type="AlphaFoldDB" id="A0A9P7K4S1"/>
<evidence type="ECO:0000259" key="3">
    <source>
        <dbReference type="PROSITE" id="PS51037"/>
    </source>
</evidence>
<proteinExistence type="predicted"/>
<dbReference type="PANTHER" id="PTHR34154:SF14">
    <property type="entry name" value="ASL1-LIKE GLYCOSYL HYDROLASE CATALYTIC DOMAIN-CONTAINING PROTEIN"/>
    <property type="match status" value="1"/>
</dbReference>
<accession>A0A9P7K4S1</accession>
<keyword evidence="1 2" id="KW-0539">Nucleus</keyword>
<reference evidence="4" key="2">
    <citation type="submission" date="2021-10" db="EMBL/GenBank/DDBJ databases">
        <title>Phylogenomics reveals ancestral predisposition of the termite-cultivated fungus Termitomyces towards a domesticated lifestyle.</title>
        <authorList>
            <person name="Auxier B."/>
            <person name="Grum-Grzhimaylo A."/>
            <person name="Cardenas M.E."/>
            <person name="Lodge J.D."/>
            <person name="Laessoe T."/>
            <person name="Pedersen O."/>
            <person name="Smith M.E."/>
            <person name="Kuyper T.W."/>
            <person name="Franco-Molano E.A."/>
            <person name="Baroni T.J."/>
            <person name="Aanen D.K."/>
        </authorList>
    </citation>
    <scope>NUCLEOTIDE SEQUENCE</scope>
    <source>
        <strain evidence="4">D49</strain>
    </source>
</reference>